<evidence type="ECO:0000313" key="5">
    <source>
        <dbReference type="Proteomes" id="UP000007799"/>
    </source>
</evidence>
<keyword evidence="2" id="KW-0808">Transferase</keyword>
<dbReference type="EMBL" id="GL832955">
    <property type="protein sequence ID" value="EGD72479.1"/>
    <property type="molecule type" value="Genomic_DNA"/>
</dbReference>
<dbReference type="GeneID" id="16067744"/>
<proteinExistence type="inferred from homology"/>
<feature type="domain" description="Sulfotransferase" evidence="3">
    <location>
        <begin position="43"/>
        <end position="286"/>
    </location>
</feature>
<dbReference type="InParanoid" id="F2TWN3"/>
<protein>
    <recommendedName>
        <fullName evidence="3">Sulfotransferase domain-containing protein</fullName>
    </recommendedName>
</protein>
<dbReference type="Proteomes" id="UP000007799">
    <property type="component" value="Unassembled WGS sequence"/>
</dbReference>
<dbReference type="AlphaFoldDB" id="F2TWN3"/>
<dbReference type="Pfam" id="PF00685">
    <property type="entry name" value="Sulfotransfer_1"/>
    <property type="match status" value="1"/>
</dbReference>
<evidence type="ECO:0000313" key="4">
    <source>
        <dbReference type="EMBL" id="EGD72479.1"/>
    </source>
</evidence>
<dbReference type="eggNOG" id="KOG1584">
    <property type="taxonomic scope" value="Eukaryota"/>
</dbReference>
<evidence type="ECO:0000256" key="2">
    <source>
        <dbReference type="ARBA" id="ARBA00022679"/>
    </source>
</evidence>
<dbReference type="KEGG" id="sre:PTSG_11596"/>
<dbReference type="Gene3D" id="3.40.50.300">
    <property type="entry name" value="P-loop containing nucleotide triphosphate hydrolases"/>
    <property type="match status" value="1"/>
</dbReference>
<comment type="similarity">
    <text evidence="1">Belongs to the sulfotransferase 1 family.</text>
</comment>
<gene>
    <name evidence="4" type="ORF">PTSG_11596</name>
</gene>
<name>F2TWN3_SALR5</name>
<dbReference type="OrthoDB" id="205623at2759"/>
<dbReference type="OMA" id="QQICHQL"/>
<evidence type="ECO:0000256" key="1">
    <source>
        <dbReference type="ARBA" id="ARBA00005771"/>
    </source>
</evidence>
<dbReference type="InterPro" id="IPR027417">
    <property type="entry name" value="P-loop_NTPase"/>
</dbReference>
<sequence length="322" mass="36701">MPLERSLEQGSSEAVKRVKQRLSGFETEAGRRKGLGFQPNAGDVFIVTTPKAGTTWMQQICHQLRSRGSMDFEEISAVVPWIELAHDLGQDLEEPQVAQPRCFKTHCWYDHCPKGGKYIVVVRDPADVALSFYKFFEDWFFEPGEVGLEEFVREFWLARGVPESEMQNASYFHHLISWWQHVGRDDVLWVFFEDMKQDLRSVVQRVAAFMGIPDADDALIDKVVEHSSFEFMKAHEAQFDEHLSKLRRNAACGLPPDAGMRHGKINRGESGAAKKTLPAEVLADIHAKWKQVVAPVVGCDTYAAFRDKVHAQQQQQQQQQQA</sequence>
<dbReference type="RefSeq" id="XP_004999048.1">
    <property type="nucleotide sequence ID" value="XM_004998991.1"/>
</dbReference>
<organism evidence="5">
    <name type="scientific">Salpingoeca rosetta (strain ATCC 50818 / BSB-021)</name>
    <dbReference type="NCBI Taxonomy" id="946362"/>
    <lineage>
        <taxon>Eukaryota</taxon>
        <taxon>Choanoflagellata</taxon>
        <taxon>Craspedida</taxon>
        <taxon>Salpingoecidae</taxon>
        <taxon>Salpingoeca</taxon>
    </lineage>
</organism>
<accession>F2TWN3</accession>
<dbReference type="PANTHER" id="PTHR11783">
    <property type="entry name" value="SULFOTRANSFERASE SULT"/>
    <property type="match status" value="1"/>
</dbReference>
<reference evidence="4" key="1">
    <citation type="submission" date="2009-08" db="EMBL/GenBank/DDBJ databases">
        <title>Annotation of Salpingoeca rosetta.</title>
        <authorList>
            <consortium name="The Broad Institute Genome Sequencing Platform"/>
            <person name="Russ C."/>
            <person name="Cuomo C."/>
            <person name="Burger G."/>
            <person name="Gray M.W."/>
            <person name="Holland P.W.H."/>
            <person name="King N."/>
            <person name="Lang F.B.F."/>
            <person name="Roger A.J."/>
            <person name="Ruiz-Trillo I."/>
            <person name="Young S.K."/>
            <person name="Zeng Q."/>
            <person name="Gargeya S."/>
            <person name="Alvarado L."/>
            <person name="Berlin A."/>
            <person name="Chapman S.B."/>
            <person name="Chen Z."/>
            <person name="Freedman E."/>
            <person name="Gellesch M."/>
            <person name="Goldberg J."/>
            <person name="Griggs A."/>
            <person name="Gujja S."/>
            <person name="Heilman E."/>
            <person name="Heiman D."/>
            <person name="Howarth C."/>
            <person name="Mehta T."/>
            <person name="Neiman D."/>
            <person name="Pearson M."/>
            <person name="Roberts A."/>
            <person name="Saif S."/>
            <person name="Shea T."/>
            <person name="Shenoy N."/>
            <person name="Sisk P."/>
            <person name="Stolte C."/>
            <person name="Sykes S."/>
            <person name="White J."/>
            <person name="Yandava C."/>
            <person name="Haas B."/>
            <person name="Nusbaum C."/>
            <person name="Birren B."/>
        </authorList>
    </citation>
    <scope>NUCLEOTIDE SEQUENCE [LARGE SCALE GENOMIC DNA]</scope>
    <source>
        <strain evidence="4">ATCC 50818</strain>
    </source>
</reference>
<dbReference type="SUPFAM" id="SSF52540">
    <property type="entry name" value="P-loop containing nucleoside triphosphate hydrolases"/>
    <property type="match status" value="1"/>
</dbReference>
<dbReference type="GO" id="GO:0008146">
    <property type="term" value="F:sulfotransferase activity"/>
    <property type="evidence" value="ECO:0007669"/>
    <property type="project" value="InterPro"/>
</dbReference>
<keyword evidence="5" id="KW-1185">Reference proteome</keyword>
<evidence type="ECO:0000259" key="3">
    <source>
        <dbReference type="Pfam" id="PF00685"/>
    </source>
</evidence>
<dbReference type="InterPro" id="IPR000863">
    <property type="entry name" value="Sulfotransferase_dom"/>
</dbReference>